<feature type="region of interest" description="Disordered" evidence="1">
    <location>
        <begin position="350"/>
        <end position="399"/>
    </location>
</feature>
<feature type="region of interest" description="Disordered" evidence="1">
    <location>
        <begin position="750"/>
        <end position="780"/>
    </location>
</feature>
<keyword evidence="4" id="KW-1185">Reference proteome</keyword>
<dbReference type="Proteomes" id="UP000664521">
    <property type="component" value="Unassembled WGS sequence"/>
</dbReference>
<feature type="compositionally biased region" description="Polar residues" evidence="1">
    <location>
        <begin position="360"/>
        <end position="379"/>
    </location>
</feature>
<dbReference type="OrthoDB" id="4158994at2759"/>
<feature type="compositionally biased region" description="Polar residues" evidence="1">
    <location>
        <begin position="570"/>
        <end position="591"/>
    </location>
</feature>
<feature type="region of interest" description="Disordered" evidence="1">
    <location>
        <begin position="79"/>
        <end position="102"/>
    </location>
</feature>
<proteinExistence type="predicted"/>
<keyword evidence="2" id="KW-0812">Transmembrane</keyword>
<feature type="transmembrane region" description="Helical" evidence="2">
    <location>
        <begin position="161"/>
        <end position="182"/>
    </location>
</feature>
<evidence type="ECO:0000256" key="2">
    <source>
        <dbReference type="SAM" id="Phobius"/>
    </source>
</evidence>
<reference evidence="3" key="1">
    <citation type="submission" date="2021-03" db="EMBL/GenBank/DDBJ databases">
        <authorList>
            <person name="Tagirdzhanova G."/>
        </authorList>
    </citation>
    <scope>NUCLEOTIDE SEQUENCE</scope>
</reference>
<feature type="compositionally biased region" description="Polar residues" evidence="1">
    <location>
        <begin position="30"/>
        <end position="44"/>
    </location>
</feature>
<feature type="region of interest" description="Disordered" evidence="1">
    <location>
        <begin position="1"/>
        <end position="65"/>
    </location>
</feature>
<evidence type="ECO:0000313" key="4">
    <source>
        <dbReference type="Proteomes" id="UP000664521"/>
    </source>
</evidence>
<name>A0A8H3I7C2_9LECA</name>
<protein>
    <recommendedName>
        <fullName evidence="5">Ubiquitination network signaling protein</fullName>
    </recommendedName>
</protein>
<feature type="compositionally biased region" description="Polar residues" evidence="1">
    <location>
        <begin position="872"/>
        <end position="884"/>
    </location>
</feature>
<feature type="transmembrane region" description="Helical" evidence="2">
    <location>
        <begin position="194"/>
        <end position="213"/>
    </location>
</feature>
<accession>A0A8H3I7C2</accession>
<feature type="transmembrane region" description="Helical" evidence="2">
    <location>
        <begin position="126"/>
        <end position="149"/>
    </location>
</feature>
<comment type="caution">
    <text evidence="3">The sequence shown here is derived from an EMBL/GenBank/DDBJ whole genome shotgun (WGS) entry which is preliminary data.</text>
</comment>
<feature type="compositionally biased region" description="Polar residues" evidence="1">
    <location>
        <begin position="923"/>
        <end position="934"/>
    </location>
</feature>
<dbReference type="EMBL" id="CAJPDS010000001">
    <property type="protein sequence ID" value="CAF9903159.1"/>
    <property type="molecule type" value="Genomic_DNA"/>
</dbReference>
<evidence type="ECO:0000313" key="3">
    <source>
        <dbReference type="EMBL" id="CAF9903159.1"/>
    </source>
</evidence>
<organism evidence="3 4">
    <name type="scientific">Heterodermia speciosa</name>
    <dbReference type="NCBI Taxonomy" id="116794"/>
    <lineage>
        <taxon>Eukaryota</taxon>
        <taxon>Fungi</taxon>
        <taxon>Dikarya</taxon>
        <taxon>Ascomycota</taxon>
        <taxon>Pezizomycotina</taxon>
        <taxon>Lecanoromycetes</taxon>
        <taxon>OSLEUM clade</taxon>
        <taxon>Lecanoromycetidae</taxon>
        <taxon>Caliciales</taxon>
        <taxon>Physciaceae</taxon>
        <taxon>Heterodermia</taxon>
    </lineage>
</organism>
<keyword evidence="2" id="KW-1133">Transmembrane helix</keyword>
<evidence type="ECO:0000256" key="1">
    <source>
        <dbReference type="SAM" id="MobiDB-lite"/>
    </source>
</evidence>
<feature type="region of interest" description="Disordered" evidence="1">
    <location>
        <begin position="558"/>
        <end position="591"/>
    </location>
</feature>
<sequence length="934" mass="102065">MPRGAKKTINQHNNRHENGIVAPGKRITKQKSNGHINGSADGTFQPNAPPPQIPAPARSHVPDKRMNGYKNARTDFEEVDGRESGDLSEELGPWANNASNGLRDGKHRTIDVNAARSPAAHDSGSLSLALTILWSCPIGDTLAILIFLLSLPPTILTLTNTLFAILTFMPPTTSLSSFPTTFNDVFQGSSGAPSFATIVATDIIGLVMWLAIWTPVQVLALELAQAVVATTLGGGNSVKNKGSDHTIVCMGIVIVSHIARHKWIQNRFFGYDWTVRLASFSNIPLGPAEFLSDDIHTSHTFSSWFRLLITLHILVQGFVHVVRRWYARRGHTPPAMVSKKADLEITVGSSTRADGVSPANPVSSAQGALQESTAKSSLPNARETKEKSNKKKRRQGTYVRSQQPLWAAFAATKVTVCREFDQSKMLQEASGSNAKDSRNLGDAPFTLEESCVWITQIHLSSFSFEASYFSNKQIGLDPVEATKPTIGPGVDRSKPFFVRVNGADWSSTMISSTSKGVSEDVSADQGWEGQVFGLSPSSSYICSFVRCEDGVEIFSASVSTPSSPPLDQETLATTTPPLQPHRPSSPTSPKTTLLNSIAACEASRVEALARQKRSRKDYKAACASLKKENDIHNSKLAKIAAEDKAHHNRHMQWNQQTRQADESHAAMSTELASIGCIPEEEQTQWTLRKSDLETAKEQKFNVQTDISRYEESAEQEKAAFQTEAANTMQKRERLTARATKLQEQLQRLQSANAQGLDEKERREAELAAKAQDRRQSDERTQAHLNSFKKSIGEVQRNIQQDMQQIQDFSNAYNQQQIINAALDTSTVPATEYPGTVIQPSAATGFNFPALGYPEQATIRSKSASLRHDVRPRSTSLLSNGNSGPNDFDDQDPAPPMPSTKTVGIMSGRKPNESASGNGILRLSPTSKSGSPVWN</sequence>
<feature type="compositionally biased region" description="Basic and acidic residues" evidence="1">
    <location>
        <begin position="756"/>
        <end position="780"/>
    </location>
</feature>
<keyword evidence="2" id="KW-0472">Membrane</keyword>
<feature type="region of interest" description="Disordered" evidence="1">
    <location>
        <begin position="861"/>
        <end position="934"/>
    </location>
</feature>
<dbReference type="AlphaFoldDB" id="A0A8H3I7C2"/>
<gene>
    <name evidence="3" type="ORF">HETSPECPRED_000136</name>
</gene>
<evidence type="ECO:0008006" key="5">
    <source>
        <dbReference type="Google" id="ProtNLM"/>
    </source>
</evidence>